<dbReference type="InterPro" id="IPR001638">
    <property type="entry name" value="Solute-binding_3/MltF_N"/>
</dbReference>
<evidence type="ECO:0000256" key="1">
    <source>
        <dbReference type="ARBA" id="ARBA00022729"/>
    </source>
</evidence>
<keyword evidence="1 2" id="KW-0732">Signal</keyword>
<feature type="chain" id="PRO_5045577858" evidence="2">
    <location>
        <begin position="25"/>
        <end position="266"/>
    </location>
</feature>
<protein>
    <submittedName>
        <fullName evidence="4">Transporter substrate-binding domain-containing protein</fullName>
    </submittedName>
</protein>
<name>A0ABW8TPL3_9CLOT</name>
<proteinExistence type="predicted"/>
<sequence>MKKCMLKKFIAVSVAASMVFTLSACGKKSQNNLLTKGTLTIGTSADYPPYEFHKEVNGKDTIVGFDLMIADEIAKDLGVKVEVKDMQFDGLLAALQGKKVDMVIAGMNPTAERAKAVDFSKVYYVAVQSVIVRAEDKEKLKSLEDLKGKKVGVQKATTQEKIAGEQIKGAEIVSLGKLPDLVVALKSKKVDAVVVELPVAQSFADKNSEIFVSGMKFSTETAQKGAAIAIYKGNTALLNDVNKTLDRLMKEDKISKFVTDANSMTD</sequence>
<keyword evidence="5" id="KW-1185">Reference proteome</keyword>
<evidence type="ECO:0000256" key="2">
    <source>
        <dbReference type="SAM" id="SignalP"/>
    </source>
</evidence>
<organism evidence="4 5">
    <name type="scientific">Candidatus Clostridium radicumherbarum</name>
    <dbReference type="NCBI Taxonomy" id="3381662"/>
    <lineage>
        <taxon>Bacteria</taxon>
        <taxon>Bacillati</taxon>
        <taxon>Bacillota</taxon>
        <taxon>Clostridia</taxon>
        <taxon>Eubacteriales</taxon>
        <taxon>Clostridiaceae</taxon>
        <taxon>Clostridium</taxon>
    </lineage>
</organism>
<dbReference type="SUPFAM" id="SSF53850">
    <property type="entry name" value="Periplasmic binding protein-like II"/>
    <property type="match status" value="1"/>
</dbReference>
<dbReference type="PANTHER" id="PTHR35936">
    <property type="entry name" value="MEMBRANE-BOUND LYTIC MUREIN TRANSGLYCOSYLASE F"/>
    <property type="match status" value="1"/>
</dbReference>
<dbReference type="EMBL" id="JBJHZY010000001">
    <property type="protein sequence ID" value="MFL0267389.1"/>
    <property type="molecule type" value="Genomic_DNA"/>
</dbReference>
<feature type="domain" description="Solute-binding protein family 3/N-terminal" evidence="3">
    <location>
        <begin position="38"/>
        <end position="261"/>
    </location>
</feature>
<evidence type="ECO:0000259" key="3">
    <source>
        <dbReference type="SMART" id="SM00062"/>
    </source>
</evidence>
<feature type="signal peptide" evidence="2">
    <location>
        <begin position="1"/>
        <end position="24"/>
    </location>
</feature>
<comment type="caution">
    <text evidence="4">The sequence shown here is derived from an EMBL/GenBank/DDBJ whole genome shotgun (WGS) entry which is preliminary data.</text>
</comment>
<gene>
    <name evidence="4" type="ORF">ACJDUH_04665</name>
</gene>
<reference evidence="4 5" key="1">
    <citation type="submission" date="2024-11" db="EMBL/GenBank/DDBJ databases">
        <authorList>
            <person name="Heng Y.C."/>
            <person name="Lim A.C.H."/>
            <person name="Lee J.K.Y."/>
            <person name="Kittelmann S."/>
        </authorList>
    </citation>
    <scope>NUCLEOTIDE SEQUENCE [LARGE SCALE GENOMIC DNA]</scope>
    <source>
        <strain evidence="4 5">WILCCON 0202</strain>
    </source>
</reference>
<evidence type="ECO:0000313" key="4">
    <source>
        <dbReference type="EMBL" id="MFL0267389.1"/>
    </source>
</evidence>
<dbReference type="Proteomes" id="UP001623661">
    <property type="component" value="Unassembled WGS sequence"/>
</dbReference>
<dbReference type="RefSeq" id="WP_406763994.1">
    <property type="nucleotide sequence ID" value="NZ_JBJHZY010000001.1"/>
</dbReference>
<dbReference type="SMART" id="SM00062">
    <property type="entry name" value="PBPb"/>
    <property type="match status" value="1"/>
</dbReference>
<dbReference type="Pfam" id="PF00497">
    <property type="entry name" value="SBP_bac_3"/>
    <property type="match status" value="1"/>
</dbReference>
<evidence type="ECO:0000313" key="5">
    <source>
        <dbReference type="Proteomes" id="UP001623661"/>
    </source>
</evidence>
<accession>A0ABW8TPL3</accession>
<dbReference type="PANTHER" id="PTHR35936:SF17">
    <property type="entry name" value="ARGININE-BINDING EXTRACELLULAR PROTEIN ARTP"/>
    <property type="match status" value="1"/>
</dbReference>
<dbReference type="PROSITE" id="PS51257">
    <property type="entry name" value="PROKAR_LIPOPROTEIN"/>
    <property type="match status" value="1"/>
</dbReference>
<dbReference type="Gene3D" id="3.40.190.10">
    <property type="entry name" value="Periplasmic binding protein-like II"/>
    <property type="match status" value="2"/>
</dbReference>